<comment type="caution">
    <text evidence="3">The sequence shown here is derived from an EMBL/GenBank/DDBJ whole genome shotgun (WGS) entry which is preliminary data.</text>
</comment>
<keyword evidence="4" id="KW-1185">Reference proteome</keyword>
<dbReference type="SUPFAM" id="SSF81324">
    <property type="entry name" value="Voltage-gated potassium channels"/>
    <property type="match status" value="1"/>
</dbReference>
<keyword evidence="1" id="KW-1133">Transmembrane helix</keyword>
<organism evidence="3 4">
    <name type="scientific">Pontibacter toksunensis</name>
    <dbReference type="NCBI Taxonomy" id="1332631"/>
    <lineage>
        <taxon>Bacteria</taxon>
        <taxon>Pseudomonadati</taxon>
        <taxon>Bacteroidota</taxon>
        <taxon>Cytophagia</taxon>
        <taxon>Cytophagales</taxon>
        <taxon>Hymenobacteraceae</taxon>
        <taxon>Pontibacter</taxon>
    </lineage>
</organism>
<feature type="domain" description="Potassium channel" evidence="2">
    <location>
        <begin position="75"/>
        <end position="156"/>
    </location>
</feature>
<reference evidence="4" key="1">
    <citation type="journal article" date="2019" name="Int. J. Syst. Evol. Microbiol.">
        <title>The Global Catalogue of Microorganisms (GCM) 10K type strain sequencing project: providing services to taxonomists for standard genome sequencing and annotation.</title>
        <authorList>
            <consortium name="The Broad Institute Genomics Platform"/>
            <consortium name="The Broad Institute Genome Sequencing Center for Infectious Disease"/>
            <person name="Wu L."/>
            <person name="Ma J."/>
        </authorList>
    </citation>
    <scope>NUCLEOTIDE SEQUENCE [LARGE SCALE GENOMIC DNA]</scope>
    <source>
        <strain evidence="4">KCTC 23984</strain>
    </source>
</reference>
<dbReference type="RefSeq" id="WP_377479915.1">
    <property type="nucleotide sequence ID" value="NZ_JBHUOX010000001.1"/>
</dbReference>
<keyword evidence="3" id="KW-0406">Ion transport</keyword>
<keyword evidence="3" id="KW-0407">Ion channel</keyword>
<dbReference type="Proteomes" id="UP001597641">
    <property type="component" value="Unassembled WGS sequence"/>
</dbReference>
<protein>
    <submittedName>
        <fullName evidence="3">Potassium channel family protein</fullName>
    </submittedName>
</protein>
<gene>
    <name evidence="3" type="ORF">ACFS7Z_01695</name>
</gene>
<dbReference type="Pfam" id="PF07885">
    <property type="entry name" value="Ion_trans_2"/>
    <property type="match status" value="1"/>
</dbReference>
<sequence>MEATIYLVLGILIVLFTAVDLIYTTFAPRGAGLISGPVTFIIWRIFYYAGKLFKGRAPLTGAGIVIVFSILITWVILLWAGNVFILSSDKESVVDSTTMLPADLMERVYFTGYTLSTLGNGDFKAGTDGWRIFAAIISFSGLMFITIAITYMVPVLSAVTKRRALSIQIASIGNSPQRILLNNWNGENFRKLEDQFQNLSQEIIHQGQMHLSYPVLHYFQHKDKEASLLPNLAALDEAITILLLYVPEHMRPQDQFLIPLRKAITTFIQSLTSLFINADKINVPAIQIDELQEARLPLLQPDIKKIEQLSKRRRSLKYMVEYNGWKWKEISAPVLGDDMDLPSML</sequence>
<evidence type="ECO:0000259" key="2">
    <source>
        <dbReference type="Pfam" id="PF07885"/>
    </source>
</evidence>
<dbReference type="Gene3D" id="1.10.287.70">
    <property type="match status" value="1"/>
</dbReference>
<keyword evidence="1" id="KW-0472">Membrane</keyword>
<evidence type="ECO:0000313" key="3">
    <source>
        <dbReference type="EMBL" id="MFD2999058.1"/>
    </source>
</evidence>
<name>A0ABW6BSJ9_9BACT</name>
<dbReference type="EMBL" id="JBHUOX010000001">
    <property type="protein sequence ID" value="MFD2999058.1"/>
    <property type="molecule type" value="Genomic_DNA"/>
</dbReference>
<evidence type="ECO:0000256" key="1">
    <source>
        <dbReference type="SAM" id="Phobius"/>
    </source>
</evidence>
<feature type="transmembrane region" description="Helical" evidence="1">
    <location>
        <begin position="5"/>
        <end position="24"/>
    </location>
</feature>
<dbReference type="InterPro" id="IPR013099">
    <property type="entry name" value="K_chnl_dom"/>
</dbReference>
<accession>A0ABW6BSJ9</accession>
<evidence type="ECO:0000313" key="4">
    <source>
        <dbReference type="Proteomes" id="UP001597641"/>
    </source>
</evidence>
<feature type="transmembrane region" description="Helical" evidence="1">
    <location>
        <begin position="59"/>
        <end position="80"/>
    </location>
</feature>
<keyword evidence="3" id="KW-0813">Transport</keyword>
<feature type="transmembrane region" description="Helical" evidence="1">
    <location>
        <begin position="132"/>
        <end position="153"/>
    </location>
</feature>
<proteinExistence type="predicted"/>
<feature type="transmembrane region" description="Helical" evidence="1">
    <location>
        <begin position="30"/>
        <end position="47"/>
    </location>
</feature>
<keyword evidence="1" id="KW-0812">Transmembrane</keyword>
<dbReference type="GO" id="GO:0034220">
    <property type="term" value="P:monoatomic ion transmembrane transport"/>
    <property type="evidence" value="ECO:0007669"/>
    <property type="project" value="UniProtKB-KW"/>
</dbReference>